<accession>A0AAD5BF26</accession>
<reference evidence="4 5" key="1">
    <citation type="journal article" date="2022" name="DNA Res.">
        <title>Genome analysis of five recently described species of the CUG-Ser clade uncovers Candida theae as a new hybrid lineage with pathogenic potential in the Candida parapsilosis species complex.</title>
        <authorList>
            <person name="Mixao V."/>
            <person name="Del Olmo V."/>
            <person name="Hegedusova E."/>
            <person name="Saus E."/>
            <person name="Pryszcz L."/>
            <person name="Cillingova A."/>
            <person name="Nosek J."/>
            <person name="Gabaldon T."/>
        </authorList>
    </citation>
    <scope>NUCLEOTIDE SEQUENCE [LARGE SCALE GENOMIC DNA]</scope>
    <source>
        <strain evidence="4 5">CBS 12239</strain>
    </source>
</reference>
<dbReference type="InterPro" id="IPR038090">
    <property type="entry name" value="Cdt1_C_WH_dom_sf"/>
</dbReference>
<evidence type="ECO:0000259" key="3">
    <source>
        <dbReference type="Pfam" id="PF16679"/>
    </source>
</evidence>
<keyword evidence="5" id="KW-1185">Reference proteome</keyword>
<dbReference type="InterPro" id="IPR032054">
    <property type="entry name" value="Cdt1_C"/>
</dbReference>
<dbReference type="Pfam" id="PF16679">
    <property type="entry name" value="CDT1_C"/>
    <property type="match status" value="1"/>
</dbReference>
<gene>
    <name evidence="4" type="ORF">KGF57_002588</name>
</gene>
<dbReference type="EMBL" id="JAIHNG010000118">
    <property type="protein sequence ID" value="KAI5958233.1"/>
    <property type="molecule type" value="Genomic_DNA"/>
</dbReference>
<comment type="similarity">
    <text evidence="1">Belongs to the Cdt1 family.</text>
</comment>
<dbReference type="Proteomes" id="UP001204833">
    <property type="component" value="Unassembled WGS sequence"/>
</dbReference>
<sequence>MNIANHDQISKHVFNRLVANVKYIDSTLALHYIHHVAHPPVHKILEQASQLAQWKISIEDLENILAFAPMYKIYRNEHGTQMSFPGSKKRCNRVAEFTTLLNEWISSHQGVTSSPSLNLCDVWIRNTSPKKVTKSYSSSLSLSPTKQRANFSELKNSRSKFTFKEKNASQESEKHQGLSLLERIKKKEELNKAKNTMSKEEKHVLYLAARMDRIYNVIHQLYLDSGTISESGSLKPVTISFTKIVQVVRDTCDESQMDQEDIYRIVELITKRLDSCKIHPVADIKVLRVSHLNRSEDLTKLNVTD</sequence>
<organism evidence="4 5">
    <name type="scientific">Candida theae</name>
    <dbReference type="NCBI Taxonomy" id="1198502"/>
    <lineage>
        <taxon>Eukaryota</taxon>
        <taxon>Fungi</taxon>
        <taxon>Dikarya</taxon>
        <taxon>Ascomycota</taxon>
        <taxon>Saccharomycotina</taxon>
        <taxon>Pichiomycetes</taxon>
        <taxon>Debaryomycetaceae</taxon>
        <taxon>Candida/Lodderomyces clade</taxon>
        <taxon>Candida</taxon>
    </lineage>
</organism>
<protein>
    <recommendedName>
        <fullName evidence="3">DNA replication factor Cdt1 C-terminal domain-containing protein</fullName>
    </recommendedName>
</protein>
<name>A0AAD5BF26_9ASCO</name>
<evidence type="ECO:0000256" key="2">
    <source>
        <dbReference type="ARBA" id="ARBA00023306"/>
    </source>
</evidence>
<dbReference type="Gene3D" id="1.10.10.1420">
    <property type="entry name" value="DNA replication factor Cdt1, C-terminal WH domain"/>
    <property type="match status" value="1"/>
</dbReference>
<dbReference type="GeneID" id="76150647"/>
<comment type="caution">
    <text evidence="4">The sequence shown here is derived from an EMBL/GenBank/DDBJ whole genome shotgun (WGS) entry which is preliminary data.</text>
</comment>
<feature type="domain" description="DNA replication factor Cdt1 C-terminal" evidence="3">
    <location>
        <begin position="179"/>
        <end position="273"/>
    </location>
</feature>
<proteinExistence type="inferred from homology"/>
<evidence type="ECO:0000313" key="4">
    <source>
        <dbReference type="EMBL" id="KAI5958233.1"/>
    </source>
</evidence>
<dbReference type="AlphaFoldDB" id="A0AAD5BF26"/>
<evidence type="ECO:0000313" key="5">
    <source>
        <dbReference type="Proteomes" id="UP001204833"/>
    </source>
</evidence>
<dbReference type="RefSeq" id="XP_051608824.1">
    <property type="nucleotide sequence ID" value="XM_051751918.1"/>
</dbReference>
<evidence type="ECO:0000256" key="1">
    <source>
        <dbReference type="ARBA" id="ARBA00008356"/>
    </source>
</evidence>
<keyword evidence="2" id="KW-0131">Cell cycle</keyword>